<dbReference type="AlphaFoldDB" id="A0A433WDA9"/>
<organism evidence="1 2">
    <name type="scientific">Chitinophaga solisilvae</name>
    <dbReference type="NCBI Taxonomy" id="1233460"/>
    <lineage>
        <taxon>Bacteria</taxon>
        <taxon>Pseudomonadati</taxon>
        <taxon>Bacteroidota</taxon>
        <taxon>Chitinophagia</taxon>
        <taxon>Chitinophagales</taxon>
        <taxon>Chitinophagaceae</taxon>
        <taxon>Chitinophaga</taxon>
    </lineage>
</organism>
<dbReference type="GO" id="GO:0004175">
    <property type="term" value="F:endopeptidase activity"/>
    <property type="evidence" value="ECO:0007669"/>
    <property type="project" value="TreeGrafter"/>
</dbReference>
<dbReference type="RefSeq" id="WP_127042792.1">
    <property type="nucleotide sequence ID" value="NZ_JAABOK010000003.1"/>
</dbReference>
<dbReference type="Gene3D" id="3.90.226.10">
    <property type="entry name" value="2-enoyl-CoA Hydratase, Chain A, domain 1"/>
    <property type="match status" value="1"/>
</dbReference>
<dbReference type="SMART" id="SM00245">
    <property type="entry name" value="TSPc"/>
    <property type="match status" value="1"/>
</dbReference>
<reference evidence="1" key="1">
    <citation type="submission" date="2020-05" db="EMBL/GenBank/DDBJ databases">
        <title>Chitinophaga laudate sp. nov., isolated from a tropical peat swamp.</title>
        <authorList>
            <person name="Goh C.B.S."/>
            <person name="Lee M.S."/>
            <person name="Parimannan S."/>
            <person name="Pasbakhsh P."/>
            <person name="Yule C.M."/>
            <person name="Rajandas H."/>
            <person name="Loke S."/>
            <person name="Croft L."/>
            <person name="Tan J.B.L."/>
        </authorList>
    </citation>
    <scope>NUCLEOTIDE SEQUENCE</scope>
    <source>
        <strain evidence="1">Mgbs1</strain>
    </source>
</reference>
<dbReference type="Pfam" id="PF03572">
    <property type="entry name" value="Peptidase_S41"/>
    <property type="match status" value="1"/>
</dbReference>
<proteinExistence type="predicted"/>
<dbReference type="SUPFAM" id="SSF50156">
    <property type="entry name" value="PDZ domain-like"/>
    <property type="match status" value="1"/>
</dbReference>
<dbReference type="InterPro" id="IPR029045">
    <property type="entry name" value="ClpP/crotonase-like_dom_sf"/>
</dbReference>
<comment type="caution">
    <text evidence="1">The sequence shown here is derived from an EMBL/GenBank/DDBJ whole genome shotgun (WGS) entry which is preliminary data.</text>
</comment>
<dbReference type="PANTHER" id="PTHR32060">
    <property type="entry name" value="TAIL-SPECIFIC PROTEASE"/>
    <property type="match status" value="1"/>
</dbReference>
<evidence type="ECO:0000313" key="1">
    <source>
        <dbReference type="EMBL" id="NSL89466.1"/>
    </source>
</evidence>
<dbReference type="GO" id="GO:0008236">
    <property type="term" value="F:serine-type peptidase activity"/>
    <property type="evidence" value="ECO:0007669"/>
    <property type="project" value="InterPro"/>
</dbReference>
<dbReference type="SUPFAM" id="SSF52096">
    <property type="entry name" value="ClpP/crotonase"/>
    <property type="match status" value="1"/>
</dbReference>
<keyword evidence="2" id="KW-1185">Reference proteome</keyword>
<accession>A0A433WDA9</accession>
<dbReference type="GO" id="GO:0006508">
    <property type="term" value="P:proteolysis"/>
    <property type="evidence" value="ECO:0007669"/>
    <property type="project" value="InterPro"/>
</dbReference>
<name>A0A433WDA9_9BACT</name>
<protein>
    <submittedName>
        <fullName evidence="1">Uncharacterized protein</fullName>
    </submittedName>
</protein>
<dbReference type="InterPro" id="IPR036034">
    <property type="entry name" value="PDZ_sf"/>
</dbReference>
<dbReference type="PANTHER" id="PTHR32060:SF30">
    <property type="entry name" value="CARBOXY-TERMINAL PROCESSING PROTEASE CTPA"/>
    <property type="match status" value="1"/>
</dbReference>
<dbReference type="InterPro" id="IPR005151">
    <property type="entry name" value="Tail-specific_protease"/>
</dbReference>
<dbReference type="Pfam" id="PF18294">
    <property type="entry name" value="Pept_S41_N"/>
    <property type="match status" value="1"/>
</dbReference>
<dbReference type="Gene3D" id="2.30.42.10">
    <property type="match status" value="1"/>
</dbReference>
<dbReference type="InterPro" id="IPR041613">
    <property type="entry name" value="Pept_S41_N"/>
</dbReference>
<sequence>MQPKHLKIWLLAGMALLFLLPSCKKKDVTQNPQPSGDIRDSIYFVFKDIYLWSDAIPDSATFRPESYNSVETMFNALIQYKKNNTSGLPLDKYSFLDNGSTSGTLQGGIAGDMGFEIGFQTQDALHVIYVYPGSPADKAGIKRGWQLTAIGNVTSLHNDDATNKLLDQAFFGGNGATFTFRRPDGNTPTISIKPSLYPVDPILYSRIYTFNGVKVGYFVFNTFVALQDTKAKMDSIFNAFTQAGVQKLVVDLRYNTGGLLETAEYMADLLVPAALTNSVMYTQVFNDNVYNNKFSRYLTSMRAPGSRYTWAEVFRSEATNYRTTRFNKQGALDLTQLRFLVTKSTVSASELLYNVLKPGMKPRLIGRKTFGKPVGFINIPFGRYDMYAACFQTYNSANEGAYFDGIAPDINLEDDYTTDWGTLSDPLLRNALLDMGIPSNQLGRMTELAPDRLGIKMKGRSFQGMIQRHENR</sequence>
<dbReference type="Gene3D" id="3.30.750.170">
    <property type="match status" value="1"/>
</dbReference>
<dbReference type="EMBL" id="RIAR02000001">
    <property type="protein sequence ID" value="NSL89466.1"/>
    <property type="molecule type" value="Genomic_DNA"/>
</dbReference>
<dbReference type="GO" id="GO:0007165">
    <property type="term" value="P:signal transduction"/>
    <property type="evidence" value="ECO:0007669"/>
    <property type="project" value="TreeGrafter"/>
</dbReference>
<dbReference type="Proteomes" id="UP000281028">
    <property type="component" value="Unassembled WGS sequence"/>
</dbReference>
<dbReference type="OrthoDB" id="7168509at2"/>
<dbReference type="GO" id="GO:0030288">
    <property type="term" value="C:outer membrane-bounded periplasmic space"/>
    <property type="evidence" value="ECO:0007669"/>
    <property type="project" value="TreeGrafter"/>
</dbReference>
<gene>
    <name evidence="1" type="ORF">ECE50_021680</name>
</gene>
<evidence type="ECO:0000313" key="2">
    <source>
        <dbReference type="Proteomes" id="UP000281028"/>
    </source>
</evidence>